<dbReference type="Pfam" id="PF14724">
    <property type="entry name" value="mit_SMPDase"/>
    <property type="match status" value="1"/>
</dbReference>
<comment type="subcellular location">
    <subcellularLocation>
        <location evidence="1">Membrane</location>
        <topology evidence="1">Single-pass membrane protein</topology>
    </subcellularLocation>
</comment>
<evidence type="ECO:0000313" key="6">
    <source>
        <dbReference type="Proteomes" id="UP001142055"/>
    </source>
</evidence>
<keyword evidence="3" id="KW-1133">Transmembrane helix</keyword>
<dbReference type="GO" id="GO:0046513">
    <property type="term" value="P:ceramide biosynthetic process"/>
    <property type="evidence" value="ECO:0007669"/>
    <property type="project" value="TreeGrafter"/>
</dbReference>
<proteinExistence type="predicted"/>
<keyword evidence="2" id="KW-0812">Transmembrane</keyword>
<gene>
    <name evidence="5" type="ORF">RDWZM_007692</name>
</gene>
<name>A0A9Q0RJN5_BLOTA</name>
<dbReference type="PANTHER" id="PTHR12988">
    <property type="entry name" value="SPHINGOMYELIN PHOSPHODIESTERASE 4"/>
    <property type="match status" value="1"/>
</dbReference>
<comment type="caution">
    <text evidence="5">The sequence shown here is derived from an EMBL/GenBank/DDBJ whole genome shotgun (WGS) entry which is preliminary data.</text>
</comment>
<organism evidence="5 6">
    <name type="scientific">Blomia tropicalis</name>
    <name type="common">Mite</name>
    <dbReference type="NCBI Taxonomy" id="40697"/>
    <lineage>
        <taxon>Eukaryota</taxon>
        <taxon>Metazoa</taxon>
        <taxon>Ecdysozoa</taxon>
        <taxon>Arthropoda</taxon>
        <taxon>Chelicerata</taxon>
        <taxon>Arachnida</taxon>
        <taxon>Acari</taxon>
        <taxon>Acariformes</taxon>
        <taxon>Sarcoptiformes</taxon>
        <taxon>Astigmata</taxon>
        <taxon>Glycyphagoidea</taxon>
        <taxon>Echimyopodidae</taxon>
        <taxon>Blomia</taxon>
    </lineage>
</organism>
<dbReference type="AlphaFoldDB" id="A0A9Q0RJN5"/>
<keyword evidence="4" id="KW-0472">Membrane</keyword>
<evidence type="ECO:0000313" key="5">
    <source>
        <dbReference type="EMBL" id="KAJ6216535.1"/>
    </source>
</evidence>
<dbReference type="PANTHER" id="PTHR12988:SF6">
    <property type="entry name" value="SPHINGOMYELIN PHOSPHODIESTERASE 4"/>
    <property type="match status" value="1"/>
</dbReference>
<protein>
    <recommendedName>
        <fullName evidence="7">Sphingomyelin phosphodiesterase 4</fullName>
    </recommendedName>
</protein>
<dbReference type="InterPro" id="IPR024129">
    <property type="entry name" value="Sphingomy_SMPD4"/>
</dbReference>
<evidence type="ECO:0000256" key="3">
    <source>
        <dbReference type="ARBA" id="ARBA00022989"/>
    </source>
</evidence>
<evidence type="ECO:0008006" key="7">
    <source>
        <dbReference type="Google" id="ProtNLM"/>
    </source>
</evidence>
<dbReference type="GO" id="GO:0016020">
    <property type="term" value="C:membrane"/>
    <property type="evidence" value="ECO:0007669"/>
    <property type="project" value="UniProtKB-SubCell"/>
</dbReference>
<dbReference type="GO" id="GO:0046475">
    <property type="term" value="P:glycerophospholipid catabolic process"/>
    <property type="evidence" value="ECO:0007669"/>
    <property type="project" value="TreeGrafter"/>
</dbReference>
<accession>A0A9Q0RJN5</accession>
<keyword evidence="6" id="KW-1185">Reference proteome</keyword>
<dbReference type="EMBL" id="JAPWDV010000003">
    <property type="protein sequence ID" value="KAJ6216535.1"/>
    <property type="molecule type" value="Genomic_DNA"/>
</dbReference>
<sequence length="690" mass="80564">MATSYYQPNVIPYQIRFESALKEPILKKCENLNKLIQESMSSNIKEIQQRFVVLIEDIFSFQTNVYYPRNSTDWNLRTIAKEMNLNEFNSIFEFLKTNGVLMQLIRHLMADPNIRYDFPITCLPAPTQSAFKEGYISNFYSNKIPQNLSNSISLNAFEFFIFHFAYYIINPELSKNNSNGIESNPNNFNVVYYAILENYMENFIPVPSLISTVNSDKNNESQSLWKSLSSTTSNILNLASHKNEFQMDGEMANFNSMNHKSSIVSSKILSLNKFQPNESQNNDLREHDVLGTPLFKCETLLNILVEFWLNHSFSSNYKNNQIGKNLQHTNFNCTIEHMRVIRVLVKHLHYFSNSNRKKNCDLNNTSVHTQFNSGGIVTSEAIDPLDDLRRNLWSSKYHIQKKLYQFLRFSFDRWPNDSSFRVPLETWLSYIQPWRYTTYTKSRNSKEDNNDTENQSLDHLEWKRFISENLFFYTTIFRQVINRIVVILDLNSTSSAFLLYRMTKVFAQDRLCELIKESEQNLHNGHGFGFNLRANTNNLLSPSIKHMTGNWDVSFKNSFAEMEPNSLEYVPLFTSNFRDQIISLFMKIAKNLRVSFSSKRNSSINSSTQYTLFKSILNFFSNNTENSNYSESKVMEHSKTRHYLESSVQNLSSIFDIQQQSVDTIMNSEKNVLNQTDTTDALFNGCICFF</sequence>
<evidence type="ECO:0000256" key="1">
    <source>
        <dbReference type="ARBA" id="ARBA00004167"/>
    </source>
</evidence>
<evidence type="ECO:0000256" key="4">
    <source>
        <dbReference type="ARBA" id="ARBA00023136"/>
    </source>
</evidence>
<reference evidence="5" key="1">
    <citation type="submission" date="2022-12" db="EMBL/GenBank/DDBJ databases">
        <title>Genome assemblies of Blomia tropicalis.</title>
        <authorList>
            <person name="Cui Y."/>
        </authorList>
    </citation>
    <scope>NUCLEOTIDE SEQUENCE</scope>
    <source>
        <tissue evidence="5">Adult mites</tissue>
    </source>
</reference>
<dbReference type="OMA" id="IANDIPY"/>
<dbReference type="GO" id="GO:0006685">
    <property type="term" value="P:sphingomyelin catabolic process"/>
    <property type="evidence" value="ECO:0007669"/>
    <property type="project" value="TreeGrafter"/>
</dbReference>
<evidence type="ECO:0000256" key="2">
    <source>
        <dbReference type="ARBA" id="ARBA00022692"/>
    </source>
</evidence>
<dbReference type="GO" id="GO:0050290">
    <property type="term" value="F:sphingomyelin phosphodiesterase D activity"/>
    <property type="evidence" value="ECO:0007669"/>
    <property type="project" value="InterPro"/>
</dbReference>
<dbReference type="Proteomes" id="UP001142055">
    <property type="component" value="Chromosome 3"/>
</dbReference>